<feature type="compositionally biased region" description="Acidic residues" evidence="1">
    <location>
        <begin position="44"/>
        <end position="59"/>
    </location>
</feature>
<evidence type="ECO:0000313" key="2">
    <source>
        <dbReference type="EMBL" id="KAL3286081.1"/>
    </source>
</evidence>
<name>A0ABD2P555_9CUCU</name>
<dbReference type="AlphaFoldDB" id="A0ABD2P555"/>
<reference evidence="2 3" key="1">
    <citation type="journal article" date="2021" name="BMC Biol.">
        <title>Horizontally acquired antibacterial genes associated with adaptive radiation of ladybird beetles.</title>
        <authorList>
            <person name="Li H.S."/>
            <person name="Tang X.F."/>
            <person name="Huang Y.H."/>
            <person name="Xu Z.Y."/>
            <person name="Chen M.L."/>
            <person name="Du X.Y."/>
            <person name="Qiu B.Y."/>
            <person name="Chen P.T."/>
            <person name="Zhang W."/>
            <person name="Slipinski A."/>
            <person name="Escalona H.E."/>
            <person name="Waterhouse R.M."/>
            <person name="Zwick A."/>
            <person name="Pang H."/>
        </authorList>
    </citation>
    <scope>NUCLEOTIDE SEQUENCE [LARGE SCALE GENOMIC DNA]</scope>
    <source>
        <strain evidence="2">SYSU2018</strain>
    </source>
</reference>
<dbReference type="Proteomes" id="UP001516400">
    <property type="component" value="Unassembled WGS sequence"/>
</dbReference>
<organism evidence="2 3">
    <name type="scientific">Cryptolaemus montrouzieri</name>
    <dbReference type="NCBI Taxonomy" id="559131"/>
    <lineage>
        <taxon>Eukaryota</taxon>
        <taxon>Metazoa</taxon>
        <taxon>Ecdysozoa</taxon>
        <taxon>Arthropoda</taxon>
        <taxon>Hexapoda</taxon>
        <taxon>Insecta</taxon>
        <taxon>Pterygota</taxon>
        <taxon>Neoptera</taxon>
        <taxon>Endopterygota</taxon>
        <taxon>Coleoptera</taxon>
        <taxon>Polyphaga</taxon>
        <taxon>Cucujiformia</taxon>
        <taxon>Coccinelloidea</taxon>
        <taxon>Coccinellidae</taxon>
        <taxon>Scymninae</taxon>
        <taxon>Scymnini</taxon>
        <taxon>Cryptolaemus</taxon>
    </lineage>
</organism>
<evidence type="ECO:0000313" key="3">
    <source>
        <dbReference type="Proteomes" id="UP001516400"/>
    </source>
</evidence>
<sequence length="94" mass="10539">MLVFDSADIYINPSINDSEGDPVSSAPAEASLKSSIGVKRNTEETDEGEHDYSSEEDDELASRKVRKSEVPKSMRTVKSQGRNRKGKEGWRFFQ</sequence>
<proteinExistence type="predicted"/>
<gene>
    <name evidence="2" type="ORF">HHI36_000594</name>
</gene>
<dbReference type="EMBL" id="JABFTP020000185">
    <property type="protein sequence ID" value="KAL3286081.1"/>
    <property type="molecule type" value="Genomic_DNA"/>
</dbReference>
<evidence type="ECO:0000256" key="1">
    <source>
        <dbReference type="SAM" id="MobiDB-lite"/>
    </source>
</evidence>
<feature type="region of interest" description="Disordered" evidence="1">
    <location>
        <begin position="11"/>
        <end position="94"/>
    </location>
</feature>
<keyword evidence="3" id="KW-1185">Reference proteome</keyword>
<comment type="caution">
    <text evidence="2">The sequence shown here is derived from an EMBL/GenBank/DDBJ whole genome shotgun (WGS) entry which is preliminary data.</text>
</comment>
<protein>
    <submittedName>
        <fullName evidence="2">Uncharacterized protein</fullName>
    </submittedName>
</protein>
<accession>A0ABD2P555</accession>